<proteinExistence type="predicted"/>
<dbReference type="EMBL" id="JAYMFH010000003">
    <property type="protein sequence ID" value="MEC4294433.1"/>
    <property type="molecule type" value="Genomic_DNA"/>
</dbReference>
<dbReference type="Proteomes" id="UP001343724">
    <property type="component" value="Unassembled WGS sequence"/>
</dbReference>
<protein>
    <submittedName>
        <fullName evidence="1">Uncharacterized protein</fullName>
    </submittedName>
</protein>
<gene>
    <name evidence="1" type="ORF">VJ920_03830</name>
</gene>
<sequence>MEKCYVCNHCGKCGELELAIAPDGPRCLDCGREVQPGEKMTECAGCGSARIGFAGPGKPGAPAR</sequence>
<dbReference type="RefSeq" id="WP_326439470.1">
    <property type="nucleotide sequence ID" value="NZ_JAYMFH010000003.1"/>
</dbReference>
<comment type="caution">
    <text evidence="1">The sequence shown here is derived from an EMBL/GenBank/DDBJ whole genome shotgun (WGS) entry which is preliminary data.</text>
</comment>
<keyword evidence="2" id="KW-1185">Reference proteome</keyword>
<accession>A0ABU6IXK1</accession>
<name>A0ABU6IXK1_9ACTN</name>
<evidence type="ECO:0000313" key="1">
    <source>
        <dbReference type="EMBL" id="MEC4294433.1"/>
    </source>
</evidence>
<organism evidence="1 2">
    <name type="scientific">Adlercreutzia shanghongiae</name>
    <dbReference type="NCBI Taxonomy" id="3111773"/>
    <lineage>
        <taxon>Bacteria</taxon>
        <taxon>Bacillati</taxon>
        <taxon>Actinomycetota</taxon>
        <taxon>Coriobacteriia</taxon>
        <taxon>Eggerthellales</taxon>
        <taxon>Eggerthellaceae</taxon>
        <taxon>Adlercreutzia</taxon>
    </lineage>
</organism>
<evidence type="ECO:0000313" key="2">
    <source>
        <dbReference type="Proteomes" id="UP001343724"/>
    </source>
</evidence>
<reference evidence="1 2" key="1">
    <citation type="submission" date="2024-01" db="EMBL/GenBank/DDBJ databases">
        <title>novel species in genus Adlercreutzia.</title>
        <authorList>
            <person name="Liu X."/>
        </authorList>
    </citation>
    <scope>NUCLEOTIDE SEQUENCE [LARGE SCALE GENOMIC DNA]</scope>
    <source>
        <strain evidence="1 2">R22</strain>
    </source>
</reference>